<evidence type="ECO:0000313" key="2">
    <source>
        <dbReference type="EMBL" id="CAI8052804.1"/>
    </source>
</evidence>
<evidence type="ECO:0000313" key="3">
    <source>
        <dbReference type="Proteomes" id="UP001174909"/>
    </source>
</evidence>
<dbReference type="GO" id="GO:0030527">
    <property type="term" value="F:structural constituent of chromatin"/>
    <property type="evidence" value="ECO:0007669"/>
    <property type="project" value="InterPro"/>
</dbReference>
<feature type="compositionally biased region" description="Basic residues" evidence="1">
    <location>
        <begin position="1"/>
        <end position="19"/>
    </location>
</feature>
<feature type="compositionally biased region" description="Polar residues" evidence="1">
    <location>
        <begin position="67"/>
        <end position="91"/>
    </location>
</feature>
<dbReference type="AlphaFoldDB" id="A0AA35TS65"/>
<keyword evidence="3" id="KW-1185">Reference proteome</keyword>
<dbReference type="Proteomes" id="UP001174909">
    <property type="component" value="Unassembled WGS sequence"/>
</dbReference>
<dbReference type="GO" id="GO:0003677">
    <property type="term" value="F:DNA binding"/>
    <property type="evidence" value="ECO:0007669"/>
    <property type="project" value="InterPro"/>
</dbReference>
<name>A0AA35TS65_GEOBA</name>
<sequence length="130" mass="13383">MARTKKTARKSKSGNKKRKEMATKSAQKPKPEVSAGGKHNPAAGSTSTAGGGEPTVNTAIGEETRDQPSSSGGETAVNPSSGTTDKPSTAENGPEDRPGTTPTDTEEHEEKTAKTTGTAEMIETGPTKEE</sequence>
<gene>
    <name evidence="2" type="ORF">GBAR_LOCUS28894</name>
</gene>
<proteinExistence type="predicted"/>
<protein>
    <submittedName>
        <fullName evidence="2">Uncharacterized protein</fullName>
    </submittedName>
</protein>
<dbReference type="InterPro" id="IPR000164">
    <property type="entry name" value="Histone_H3/CENP-A"/>
</dbReference>
<comment type="caution">
    <text evidence="2">The sequence shown here is derived from an EMBL/GenBank/DDBJ whole genome shotgun (WGS) entry which is preliminary data.</text>
</comment>
<organism evidence="2 3">
    <name type="scientific">Geodia barretti</name>
    <name type="common">Barrett's horny sponge</name>
    <dbReference type="NCBI Taxonomy" id="519541"/>
    <lineage>
        <taxon>Eukaryota</taxon>
        <taxon>Metazoa</taxon>
        <taxon>Porifera</taxon>
        <taxon>Demospongiae</taxon>
        <taxon>Heteroscleromorpha</taxon>
        <taxon>Tetractinellida</taxon>
        <taxon>Astrophorina</taxon>
        <taxon>Geodiidae</taxon>
        <taxon>Geodia</taxon>
    </lineage>
</organism>
<dbReference type="GO" id="GO:0000786">
    <property type="term" value="C:nucleosome"/>
    <property type="evidence" value="ECO:0007669"/>
    <property type="project" value="InterPro"/>
</dbReference>
<reference evidence="2" key="1">
    <citation type="submission" date="2023-03" db="EMBL/GenBank/DDBJ databases">
        <authorList>
            <person name="Steffen K."/>
            <person name="Cardenas P."/>
        </authorList>
    </citation>
    <scope>NUCLEOTIDE SEQUENCE</scope>
</reference>
<dbReference type="PRINTS" id="PR00622">
    <property type="entry name" value="HISTONEH3"/>
</dbReference>
<dbReference type="EMBL" id="CASHTH010004040">
    <property type="protein sequence ID" value="CAI8052804.1"/>
    <property type="molecule type" value="Genomic_DNA"/>
</dbReference>
<feature type="region of interest" description="Disordered" evidence="1">
    <location>
        <begin position="1"/>
        <end position="130"/>
    </location>
</feature>
<accession>A0AA35TS65</accession>
<evidence type="ECO:0000256" key="1">
    <source>
        <dbReference type="SAM" id="MobiDB-lite"/>
    </source>
</evidence>